<accession>A0A645HDA3</accession>
<protein>
    <submittedName>
        <fullName evidence="1">Uncharacterized protein</fullName>
    </submittedName>
</protein>
<comment type="caution">
    <text evidence="1">The sequence shown here is derived from an EMBL/GenBank/DDBJ whole genome shotgun (WGS) entry which is preliminary data.</text>
</comment>
<evidence type="ECO:0000313" key="1">
    <source>
        <dbReference type="EMBL" id="MPN37001.1"/>
    </source>
</evidence>
<gene>
    <name evidence="1" type="ORF">SDC9_184513</name>
</gene>
<proteinExistence type="predicted"/>
<sequence>MTNMVDDNSPLLDIRNLSVRFNTDSGVVEAVNNLNLFLRK</sequence>
<name>A0A645HDA3_9ZZZZ</name>
<reference evidence="1" key="1">
    <citation type="submission" date="2019-08" db="EMBL/GenBank/DDBJ databases">
        <authorList>
            <person name="Kucharzyk K."/>
            <person name="Murdoch R.W."/>
            <person name="Higgins S."/>
            <person name="Loffler F."/>
        </authorList>
    </citation>
    <scope>NUCLEOTIDE SEQUENCE</scope>
</reference>
<dbReference type="AlphaFoldDB" id="A0A645HDA3"/>
<dbReference type="EMBL" id="VSSQ01091446">
    <property type="protein sequence ID" value="MPN37001.1"/>
    <property type="molecule type" value="Genomic_DNA"/>
</dbReference>
<organism evidence="1">
    <name type="scientific">bioreactor metagenome</name>
    <dbReference type="NCBI Taxonomy" id="1076179"/>
    <lineage>
        <taxon>unclassified sequences</taxon>
        <taxon>metagenomes</taxon>
        <taxon>ecological metagenomes</taxon>
    </lineage>
</organism>